<keyword evidence="3" id="KW-0735">Signal-anchor</keyword>
<sequence length="328" mass="37993">MIPIKKVIICCVVLFGFLAAYSAFQPIDLSQQNQSHMVELEPLEADDVQAFEERVPRISKTENKRPQSPFSIKKTPKPLTMLLFGVDKTTDEKYGRSDSIMLALAQPKTKEIMLMSIPRDTYIEIPGHGYHKLNRSFQLGGPELTRKTVSNWLNIDIQETASIDYTNFEKMIDLIGGIEMNVDRRMAHDEFVIEEGLQRLTGRQALYFVRFRKSLDGNHDSDYKRTERQRQLLTKLSHELLKKRTFRESFALLRSMFKTVDTTLSLQQIITYGHHYSDFSSENITTLSITGEGDRRNGLWFEIIPEEELQDKKTLIKDFLKSDEDTTL</sequence>
<dbReference type="PANTHER" id="PTHR33392:SF6">
    <property type="entry name" value="POLYISOPRENYL-TEICHOIC ACID--PEPTIDOGLYCAN TEICHOIC ACID TRANSFERASE TAGU"/>
    <property type="match status" value="1"/>
</dbReference>
<dbReference type="InterPro" id="IPR050922">
    <property type="entry name" value="LytR/CpsA/Psr_CW_biosynth"/>
</dbReference>
<feature type="signal peptide" evidence="5">
    <location>
        <begin position="1"/>
        <end position="22"/>
    </location>
</feature>
<dbReference type="Pfam" id="PF03816">
    <property type="entry name" value="LytR_cpsA_psr"/>
    <property type="match status" value="1"/>
</dbReference>
<accession>A0A4Q0VSW3</accession>
<dbReference type="Proteomes" id="UP000290649">
    <property type="component" value="Unassembled WGS sequence"/>
</dbReference>
<keyword evidence="8" id="KW-1185">Reference proteome</keyword>
<feature type="domain" description="Cell envelope-related transcriptional attenuator" evidence="6">
    <location>
        <begin position="96"/>
        <end position="240"/>
    </location>
</feature>
<name>A0A4Q0VSW3_9BACI</name>
<dbReference type="PANTHER" id="PTHR33392">
    <property type="entry name" value="POLYISOPRENYL-TEICHOIC ACID--PEPTIDOGLYCAN TEICHOIC ACID TRANSFERASE TAGU"/>
    <property type="match status" value="1"/>
</dbReference>
<evidence type="ECO:0000256" key="1">
    <source>
        <dbReference type="ARBA" id="ARBA00006068"/>
    </source>
</evidence>
<organism evidence="7 8">
    <name type="scientific">Anaerobacillus alkaliphilus</name>
    <dbReference type="NCBI Taxonomy" id="1548597"/>
    <lineage>
        <taxon>Bacteria</taxon>
        <taxon>Bacillati</taxon>
        <taxon>Bacillota</taxon>
        <taxon>Bacilli</taxon>
        <taxon>Bacillales</taxon>
        <taxon>Bacillaceae</taxon>
        <taxon>Anaerobacillus</taxon>
    </lineage>
</organism>
<comment type="caution">
    <text evidence="7">The sequence shown here is derived from an EMBL/GenBank/DDBJ whole genome shotgun (WGS) entry which is preliminary data.</text>
</comment>
<evidence type="ECO:0000256" key="3">
    <source>
        <dbReference type="ARBA" id="ARBA00022968"/>
    </source>
</evidence>
<dbReference type="EMBL" id="QOUX01000039">
    <property type="protein sequence ID" value="RXJ00417.1"/>
    <property type="molecule type" value="Genomic_DNA"/>
</dbReference>
<proteinExistence type="inferred from homology"/>
<dbReference type="OrthoDB" id="27330at2"/>
<evidence type="ECO:0000259" key="6">
    <source>
        <dbReference type="Pfam" id="PF03816"/>
    </source>
</evidence>
<dbReference type="AlphaFoldDB" id="A0A4Q0VSW3"/>
<keyword evidence="5" id="KW-0732">Signal</keyword>
<dbReference type="RefSeq" id="WP_129078635.1">
    <property type="nucleotide sequence ID" value="NZ_QOUX01000039.1"/>
</dbReference>
<protein>
    <submittedName>
        <fullName evidence="7">LytR family transcriptional regulator</fullName>
    </submittedName>
</protein>
<reference evidence="7 8" key="1">
    <citation type="journal article" date="2019" name="Int. J. Syst. Evol. Microbiol.">
        <title>Anaerobacillus alkaliphilus sp. nov., a novel alkaliphilic and moderately halophilic bacterium.</title>
        <authorList>
            <person name="Borsodi A.K."/>
            <person name="Aszalos J.M."/>
            <person name="Bihari P."/>
            <person name="Nagy I."/>
            <person name="Schumann P."/>
            <person name="Sproer C."/>
            <person name="Kovacs A.L."/>
            <person name="Boka K."/>
            <person name="Dobosy P."/>
            <person name="Ovari M."/>
            <person name="Szili-Kovacs T."/>
            <person name="Toth E."/>
        </authorList>
    </citation>
    <scope>NUCLEOTIDE SEQUENCE [LARGE SCALE GENOMIC DNA]</scope>
    <source>
        <strain evidence="7 8">B16-10</strain>
    </source>
</reference>
<dbReference type="GO" id="GO:0071555">
    <property type="term" value="P:cell wall organization"/>
    <property type="evidence" value="ECO:0007669"/>
    <property type="project" value="UniProtKB-KW"/>
</dbReference>
<evidence type="ECO:0000256" key="2">
    <source>
        <dbReference type="ARBA" id="ARBA00022692"/>
    </source>
</evidence>
<dbReference type="Gene3D" id="3.40.630.190">
    <property type="entry name" value="LCP protein"/>
    <property type="match status" value="1"/>
</dbReference>
<evidence type="ECO:0000313" key="7">
    <source>
        <dbReference type="EMBL" id="RXJ00417.1"/>
    </source>
</evidence>
<dbReference type="NCBIfam" id="TIGR00350">
    <property type="entry name" value="lytR_cpsA_psr"/>
    <property type="match status" value="1"/>
</dbReference>
<comment type="similarity">
    <text evidence="1">Belongs to the LytR/CpsA/Psr (LCP) family.</text>
</comment>
<keyword evidence="4" id="KW-0472">Membrane</keyword>
<dbReference type="InterPro" id="IPR004474">
    <property type="entry name" value="LytR_CpsA_psr"/>
</dbReference>
<keyword evidence="4" id="KW-1133">Transmembrane helix</keyword>
<evidence type="ECO:0000256" key="4">
    <source>
        <dbReference type="ARBA" id="ARBA00022989"/>
    </source>
</evidence>
<evidence type="ECO:0000313" key="8">
    <source>
        <dbReference type="Proteomes" id="UP000290649"/>
    </source>
</evidence>
<feature type="chain" id="PRO_5020962261" evidence="5">
    <location>
        <begin position="23"/>
        <end position="328"/>
    </location>
</feature>
<gene>
    <name evidence="7" type="ORF">DS745_12880</name>
</gene>
<evidence type="ECO:0000256" key="5">
    <source>
        <dbReference type="SAM" id="SignalP"/>
    </source>
</evidence>
<keyword evidence="2" id="KW-0812">Transmembrane</keyword>